<organism evidence="2 3">
    <name type="scientific">Shewanella hanedai</name>
    <name type="common">Alteromonas hanedai</name>
    <dbReference type="NCBI Taxonomy" id="25"/>
    <lineage>
        <taxon>Bacteria</taxon>
        <taxon>Pseudomonadati</taxon>
        <taxon>Pseudomonadota</taxon>
        <taxon>Gammaproteobacteria</taxon>
        <taxon>Alteromonadales</taxon>
        <taxon>Shewanellaceae</taxon>
        <taxon>Shewanella</taxon>
    </lineage>
</organism>
<dbReference type="Pfam" id="PF04338">
    <property type="entry name" value="DUF481"/>
    <property type="match status" value="1"/>
</dbReference>
<dbReference type="EMBL" id="VKGK01000023">
    <property type="protein sequence ID" value="TRY13038.1"/>
    <property type="molecule type" value="Genomic_DNA"/>
</dbReference>
<name>A0A553JKS4_SHEHA</name>
<keyword evidence="3" id="KW-1185">Reference proteome</keyword>
<evidence type="ECO:0000256" key="1">
    <source>
        <dbReference type="SAM" id="SignalP"/>
    </source>
</evidence>
<sequence>MKTMLIASAILMAAPFAAQAGADFVEGDKTFGGDAELGATITTGNTDTTSVKARLDMKQELGNWENQYLLEALYTEDTGEVTGKRYLGLVQADYKLDEISYLFINANHEVDPFTGFDSKSTISSGYGHKFVDTGKTLFSVEVGPGYQYKRLDDESALAAGYDTEDSWVAHGVANFETEITDSSKFKQMFVADFGESLEGRSETSITANIIGALAMKFAVIIRYNDKPLDDKKSTDTETNMTLLYAF</sequence>
<reference evidence="3" key="1">
    <citation type="submission" date="2019-07" db="EMBL/GenBank/DDBJ databases">
        <title>Shewanella sp. YLB-08 draft genomic sequence.</title>
        <authorList>
            <person name="Yu L."/>
        </authorList>
    </citation>
    <scope>NUCLEOTIDE SEQUENCE [LARGE SCALE GENOMIC DNA]</scope>
    <source>
        <strain evidence="3">JCM 20706</strain>
    </source>
</reference>
<evidence type="ECO:0000313" key="3">
    <source>
        <dbReference type="Proteomes" id="UP000318126"/>
    </source>
</evidence>
<feature type="chain" id="PRO_5022212924" evidence="1">
    <location>
        <begin position="21"/>
        <end position="246"/>
    </location>
</feature>
<feature type="signal peptide" evidence="1">
    <location>
        <begin position="1"/>
        <end position="20"/>
    </location>
</feature>
<dbReference type="AlphaFoldDB" id="A0A553JKS4"/>
<protein>
    <submittedName>
        <fullName evidence="2">DUF481 domain-containing protein</fullName>
    </submittedName>
</protein>
<evidence type="ECO:0000313" key="2">
    <source>
        <dbReference type="EMBL" id="TRY13038.1"/>
    </source>
</evidence>
<comment type="caution">
    <text evidence="2">The sequence shown here is derived from an EMBL/GenBank/DDBJ whole genome shotgun (WGS) entry which is preliminary data.</text>
</comment>
<proteinExistence type="predicted"/>
<dbReference type="InterPro" id="IPR007433">
    <property type="entry name" value="DUF481"/>
</dbReference>
<gene>
    <name evidence="2" type="ORF">FN961_17365</name>
</gene>
<dbReference type="RefSeq" id="WP_144041445.1">
    <property type="nucleotide sequence ID" value="NZ_BMPL01000039.1"/>
</dbReference>
<dbReference type="Proteomes" id="UP000318126">
    <property type="component" value="Unassembled WGS sequence"/>
</dbReference>
<accession>A0A553JKS4</accession>
<keyword evidence="1" id="KW-0732">Signal</keyword>
<dbReference type="OrthoDB" id="5292716at2"/>